<dbReference type="eggNOG" id="COG5276">
    <property type="taxonomic scope" value="Bacteria"/>
</dbReference>
<gene>
    <name evidence="2" type="ordered locus">AZC_4552</name>
</gene>
<dbReference type="EMBL" id="AP009384">
    <property type="protein sequence ID" value="BAF90550.1"/>
    <property type="molecule type" value="Genomic_DNA"/>
</dbReference>
<protein>
    <recommendedName>
        <fullName evidence="4">LVIVD repeat-containing protein</fullName>
    </recommendedName>
</protein>
<keyword evidence="3" id="KW-1185">Reference proteome</keyword>
<name>A8HZ84_AZOC5</name>
<reference evidence="2 3" key="4">
    <citation type="journal article" date="2009" name="Appl. Environ. Microbiol.">
        <title>Comparative genome-wide transcriptional profiling of Azorhizobium caulinodans ORS571 grown under free-living and symbiotic conditions.</title>
        <authorList>
            <person name="Tsukada S."/>
            <person name="Aono T."/>
            <person name="Akiba N."/>
            <person name="Lee KB."/>
            <person name="Liu CT."/>
            <person name="Toyazaki H."/>
            <person name="Oyaizu H."/>
        </authorList>
    </citation>
    <scope>NUCLEOTIDE SEQUENCE [LARGE SCALE GENOMIC DNA]</scope>
    <source>
        <strain evidence="3">ATCC 43989 / DSM 5975 / JCM 20966 / LMG 6465 / NBRC 14845 / NCIMB 13405 / ORS 571</strain>
    </source>
</reference>
<dbReference type="KEGG" id="azc:AZC_4552"/>
<evidence type="ECO:0000313" key="2">
    <source>
        <dbReference type="EMBL" id="BAF90550.1"/>
    </source>
</evidence>
<dbReference type="SUPFAM" id="SSF75011">
    <property type="entry name" value="3-carboxy-cis,cis-mucoante lactonizing enzyme"/>
    <property type="match status" value="1"/>
</dbReference>
<dbReference type="HOGENOM" id="CLU_047803_1_0_5"/>
<dbReference type="STRING" id="438753.AZC_4552"/>
<evidence type="ECO:0000313" key="3">
    <source>
        <dbReference type="Proteomes" id="UP000000270"/>
    </source>
</evidence>
<reference evidence="2 3" key="3">
    <citation type="journal article" date="2008" name="BMC Genomics">
        <title>The genome of the versatile nitrogen fixer Azorhizobium caulinodans ORS571.</title>
        <authorList>
            <person name="Lee KB."/>
            <person name="Backer P.D."/>
            <person name="Aono T."/>
            <person name="Liu CT."/>
            <person name="Suzuki S."/>
            <person name="Suzuki T."/>
            <person name="Kaneko T."/>
            <person name="Yamada M."/>
            <person name="Tabata S."/>
            <person name="Kupfer D.M."/>
            <person name="Najar F.Z."/>
            <person name="Wiley G.B."/>
            <person name="Roe B."/>
            <person name="Binnewies T.T."/>
            <person name="Ussery D.W."/>
            <person name="D'Haeze W."/>
            <person name="Herder J.D."/>
            <person name="Gevers D."/>
            <person name="Vereecke D."/>
            <person name="Holsters M."/>
            <person name="Oyaizu H."/>
        </authorList>
    </citation>
    <scope>NUCLEOTIDE SEQUENCE [LARGE SCALE GENOMIC DNA]</scope>
    <source>
        <strain evidence="3">ATCC 43989 / DSM 5975 / JCM 20966 / LMG 6465 / NBRC 14845 / NCIMB 13405 / ORS 571</strain>
    </source>
</reference>
<reference evidence="2 3" key="6">
    <citation type="journal article" date="2011" name="Appl. Environ. Microbiol.">
        <title>Involvement of the azorhizobial chromosome partition gene (parA) in the onset of bacteroid differentiation during Sesbania rostrata stem nodule development.</title>
        <authorList>
            <person name="Liu CT."/>
            <person name="Lee KB."/>
            <person name="Wang YS."/>
            <person name="Peng MH."/>
            <person name="Lee KT."/>
            <person name="Suzuki S."/>
            <person name="Suzuki T."/>
            <person name="Oyaizu H."/>
        </authorList>
    </citation>
    <scope>NUCLEOTIDE SEQUENCE [LARGE SCALE GENOMIC DNA]</scope>
    <source>
        <strain evidence="3">ATCC 43989 / DSM 5975 / JCM 20966 / LMG 6465 / NBRC 14845 / NCIMB 13405 / ORS 571</strain>
    </source>
</reference>
<evidence type="ECO:0008006" key="4">
    <source>
        <dbReference type="Google" id="ProtNLM"/>
    </source>
</evidence>
<dbReference type="Proteomes" id="UP000000270">
    <property type="component" value="Chromosome"/>
</dbReference>
<reference evidence="2 3" key="1">
    <citation type="journal article" date="2007" name="Appl. Environ. Microbiol.">
        <title>Rhizobial factors required for stem nodule maturation and maintenance in Sesbania rostrata-Azorhizobium caulinodans ORS571 symbiosis.</title>
        <authorList>
            <person name="Suzuki S."/>
            <person name="Aono T."/>
            <person name="Lee KB."/>
            <person name="Suzuki T."/>
            <person name="Liu CT."/>
            <person name="Miwa H."/>
            <person name="Wakao S."/>
            <person name="Iki T."/>
            <person name="Oyaizu H."/>
        </authorList>
    </citation>
    <scope>NUCLEOTIDE SEQUENCE [LARGE SCALE GENOMIC DNA]</scope>
    <source>
        <strain evidence="3">ATCC 43989 / DSM 5975 / JCM 20966 / LMG 6465 / NBRC 14845 / NCIMB 13405 / ORS 571</strain>
    </source>
</reference>
<sequence>MHGNGPLSPRRRFPPPARPLSSPAWWVPSPSFPQGSSMISRRSCLAGLAGLALPAVSRTGWAQTAPAPAAAPAGLPMNGRLTHLAYSDQGGHPDGVQVMVSRKTLYVGHMFSNGFTVMDVADPTKPTPIQFVAAPANTRTHHLQTNGDLMLLACGADIPTIGKYNPGLSYYQQSFGGSMAGKADFAAGVKIYDTSKPAAPREIGFLNIPGIGVNRLWYAGGRYAYISAHMDGFTDHILVIADINDPTKPEIVGKWWIPGMWKEGGETPSWSGKRVALHHMIVAGDTGYAAWRDGGFTILDLTDKTKPKLVSHVNTAPPYPGGTHTPLPLPGRKLAVIADESSSLNCAKGLSYTWIYDVRAPQNPVSISSLPTPKEENFCRTGENFGPHNLHENRPETFQSEELIFATYHNAGLRVFDIRDAYAPREVARFVPPPPKRILDPRPGNALAPQTCDVNVQTDGIIYLSDWNAGLHVLRYEG</sequence>
<feature type="region of interest" description="Disordered" evidence="1">
    <location>
        <begin position="1"/>
        <end position="20"/>
    </location>
</feature>
<dbReference type="Pfam" id="PF08309">
    <property type="entry name" value="LVIVD"/>
    <property type="match status" value="3"/>
</dbReference>
<reference evidence="3" key="2">
    <citation type="submission" date="2007-04" db="EMBL/GenBank/DDBJ databases">
        <title>Complete genome sequence of the nitrogen-fixing bacterium Azorhizobium caulinodans ORS571.</title>
        <authorList>
            <person name="Lee K.B."/>
            <person name="Backer P.D."/>
            <person name="Aono T."/>
            <person name="Liu C.T."/>
            <person name="Suzuki S."/>
            <person name="Suzuki T."/>
            <person name="Kaneko T."/>
            <person name="Yamada M."/>
            <person name="Tabata S."/>
            <person name="Kupfer D.M."/>
            <person name="Najar F.Z."/>
            <person name="Wiley G.B."/>
            <person name="Roe B."/>
            <person name="Binnewies T."/>
            <person name="Ussery D."/>
            <person name="Vereecke D."/>
            <person name="Gevers D."/>
            <person name="Holsters M."/>
            <person name="Oyaizu H."/>
        </authorList>
    </citation>
    <scope>NUCLEOTIDE SEQUENCE [LARGE SCALE GENOMIC DNA]</scope>
    <source>
        <strain evidence="3">ATCC 43989 / DSM 5975 / JCM 20966 / LMG 6465 / NBRC 14845 / NCIMB 13405 / ORS 571</strain>
    </source>
</reference>
<reference evidence="2 3" key="5">
    <citation type="journal article" date="2010" name="Appl. Environ. Microbiol.">
        <title>phrR-like gene praR of Azorhizobium caulinodans ORS571 is essential for symbiosis with Sesbania rostrata and is involved in expression of reb genes.</title>
        <authorList>
            <person name="Akiba N."/>
            <person name="Aono T."/>
            <person name="Toyazaki H."/>
            <person name="Sato S."/>
            <person name="Oyaizu H."/>
        </authorList>
    </citation>
    <scope>NUCLEOTIDE SEQUENCE [LARGE SCALE GENOMIC DNA]</scope>
    <source>
        <strain evidence="3">ATCC 43989 / DSM 5975 / JCM 20966 / LMG 6465 / NBRC 14845 / NCIMB 13405 / ORS 571</strain>
    </source>
</reference>
<dbReference type="InterPro" id="IPR013211">
    <property type="entry name" value="LVIVD"/>
</dbReference>
<accession>A8HZ84</accession>
<organism evidence="2 3">
    <name type="scientific">Azorhizobium caulinodans (strain ATCC 43989 / DSM 5975 / JCM 20966 / LMG 6465 / NBRC 14845 / NCIMB 13405 / ORS 571)</name>
    <dbReference type="NCBI Taxonomy" id="438753"/>
    <lineage>
        <taxon>Bacteria</taxon>
        <taxon>Pseudomonadati</taxon>
        <taxon>Pseudomonadota</taxon>
        <taxon>Alphaproteobacteria</taxon>
        <taxon>Hyphomicrobiales</taxon>
        <taxon>Xanthobacteraceae</taxon>
        <taxon>Azorhizobium</taxon>
    </lineage>
</organism>
<dbReference type="AlphaFoldDB" id="A8HZ84"/>
<evidence type="ECO:0000256" key="1">
    <source>
        <dbReference type="SAM" id="MobiDB-lite"/>
    </source>
</evidence>
<proteinExistence type="predicted"/>